<dbReference type="Pfam" id="PF13302">
    <property type="entry name" value="Acetyltransf_3"/>
    <property type="match status" value="1"/>
</dbReference>
<evidence type="ECO:0000259" key="3">
    <source>
        <dbReference type="PROSITE" id="PS51671"/>
    </source>
</evidence>
<feature type="region of interest" description="Disordered" evidence="1">
    <location>
        <begin position="193"/>
        <end position="230"/>
    </location>
</feature>
<keyword evidence="5" id="KW-1185">Reference proteome</keyword>
<dbReference type="EMBL" id="AP018365">
    <property type="protein sequence ID" value="BBA95387.1"/>
    <property type="molecule type" value="Genomic_DNA"/>
</dbReference>
<reference evidence="4 5" key="2">
    <citation type="journal article" date="2011" name="J. Antibiot.">
        <title>Furaquinocins I and J: novel polyketide isoprenoid hybrid compounds from Streptomyces reveromyceticus SN-593.</title>
        <authorList>
            <person name="Panthee S."/>
            <person name="Takahashi S."/>
            <person name="Takagi H."/>
            <person name="Nogawa T."/>
            <person name="Oowada E."/>
            <person name="Uramoto M."/>
            <person name="Osada H."/>
        </authorList>
    </citation>
    <scope>NUCLEOTIDE SEQUENCE [LARGE SCALE GENOMIC DNA]</scope>
    <source>
        <strain evidence="4 5">SN-593</strain>
    </source>
</reference>
<dbReference type="GO" id="GO:0016747">
    <property type="term" value="F:acyltransferase activity, transferring groups other than amino-acyl groups"/>
    <property type="evidence" value="ECO:0007669"/>
    <property type="project" value="InterPro"/>
</dbReference>
<gene>
    <name evidence="4" type="ORF">RVR_223</name>
</gene>
<protein>
    <recommendedName>
        <fullName evidence="6">GNAT family N-acetyltransferase</fullName>
    </recommendedName>
</protein>
<evidence type="ECO:0000313" key="4">
    <source>
        <dbReference type="EMBL" id="BBA95387.1"/>
    </source>
</evidence>
<dbReference type="SUPFAM" id="SSF55729">
    <property type="entry name" value="Acyl-CoA N-acyltransferases (Nat)"/>
    <property type="match status" value="1"/>
</dbReference>
<reference evidence="4 5" key="4">
    <citation type="journal article" date="2020" name="Sci. Rep.">
        <title>beta-carboline chemical signals induce reveromycin production through a LuxR family regulator in Streptomyces sp. SN-593.</title>
        <authorList>
            <person name="Panthee S."/>
            <person name="Kito N."/>
            <person name="Hayashi T."/>
            <person name="Shimizu T."/>
            <person name="Ishikawa J."/>
            <person name="Hamamoto H."/>
            <person name="Osada H."/>
            <person name="Takahashi S."/>
        </authorList>
    </citation>
    <scope>NUCLEOTIDE SEQUENCE [LARGE SCALE GENOMIC DNA]</scope>
    <source>
        <strain evidence="4 5">SN-593</strain>
    </source>
</reference>
<organism evidence="4 5">
    <name type="scientific">Actinacidiphila reveromycinica</name>
    <dbReference type="NCBI Taxonomy" id="659352"/>
    <lineage>
        <taxon>Bacteria</taxon>
        <taxon>Bacillati</taxon>
        <taxon>Actinomycetota</taxon>
        <taxon>Actinomycetes</taxon>
        <taxon>Kitasatosporales</taxon>
        <taxon>Streptomycetaceae</taxon>
        <taxon>Actinacidiphila</taxon>
    </lineage>
</organism>
<dbReference type="InterPro" id="IPR002912">
    <property type="entry name" value="ACT_dom"/>
</dbReference>
<sequence length="459" mass="47394">MAAGPAGGAAPTVSAAVLATVAAGLLWHRGRGTARRSPRTGACAGGSTGTTGITGGGAAPAEAPSPAAEGTGTGTGTTLWRLRTTVRDTPGTLGAVCTALADRRIDIVSLQTHPLADGTVDEFLLRAPSGLPATALEAAVEGAGGADTWLERADAHDLVDMPTRVLGLATRTALDAAELPLALRRLLGRCTIGSTPAGQPGQPEELGGGAREEPYGHGPLQEADASGGTPEALPTVMRLRDPAGGLITVRRAQPPFTPTEFARARALVELDALLGTRVPRRRDVLTVPQGSEIGLRRARPEDRPAARSMHARCTPATLARRYHGPVGDADRYLTHLLDPRFGQSLAVETPDGRVVGLGHLLWDGDESEVALLVEDAWQRRGVGTTLLRRLVELAADAGRESVYAVAQSANTGMVAAMRALELPLDYQVEDGTLVITAALPTASGGGPAALPWTVSDRPA</sequence>
<evidence type="ECO:0000313" key="5">
    <source>
        <dbReference type="Proteomes" id="UP000595703"/>
    </source>
</evidence>
<evidence type="ECO:0000256" key="1">
    <source>
        <dbReference type="SAM" id="MobiDB-lite"/>
    </source>
</evidence>
<feature type="region of interest" description="Disordered" evidence="1">
    <location>
        <begin position="30"/>
        <end position="76"/>
    </location>
</feature>
<evidence type="ECO:0000259" key="2">
    <source>
        <dbReference type="PROSITE" id="PS51186"/>
    </source>
</evidence>
<reference evidence="4 5" key="3">
    <citation type="journal article" date="2011" name="Nat. Chem. Biol.">
        <title>Reveromycin A biosynthesis uses RevG and RevJ for stereospecific spiroacetal formation.</title>
        <authorList>
            <person name="Takahashi S."/>
            <person name="Toyoda A."/>
            <person name="Sekiyama Y."/>
            <person name="Takagi H."/>
            <person name="Nogawa T."/>
            <person name="Uramoto M."/>
            <person name="Suzuki R."/>
            <person name="Koshino H."/>
            <person name="Kumano T."/>
            <person name="Panthee S."/>
            <person name="Dairi T."/>
            <person name="Ishikawa J."/>
            <person name="Ikeda H."/>
            <person name="Sakaki Y."/>
            <person name="Osada H."/>
        </authorList>
    </citation>
    <scope>NUCLEOTIDE SEQUENCE [LARGE SCALE GENOMIC DNA]</scope>
    <source>
        <strain evidence="4 5">SN-593</strain>
    </source>
</reference>
<dbReference type="PROSITE" id="PS51186">
    <property type="entry name" value="GNAT"/>
    <property type="match status" value="1"/>
</dbReference>
<dbReference type="Proteomes" id="UP000595703">
    <property type="component" value="Chromosome"/>
</dbReference>
<dbReference type="Gene3D" id="3.30.70.260">
    <property type="match status" value="1"/>
</dbReference>
<accession>A0A7U3UMP8</accession>
<dbReference type="AlphaFoldDB" id="A0A7U3UMP8"/>
<feature type="compositionally biased region" description="Gly residues" evidence="1">
    <location>
        <begin position="43"/>
        <end position="58"/>
    </location>
</feature>
<dbReference type="Gene3D" id="3.40.630.30">
    <property type="match status" value="1"/>
</dbReference>
<dbReference type="CDD" id="cd04301">
    <property type="entry name" value="NAT_SF"/>
    <property type="match status" value="1"/>
</dbReference>
<reference evidence="4 5" key="1">
    <citation type="journal article" date="2010" name="J. Bacteriol.">
        <title>Biochemical characterization of a novel indole prenyltransferase from Streptomyces sp. SN-593.</title>
        <authorList>
            <person name="Takahashi S."/>
            <person name="Takagi H."/>
            <person name="Toyoda A."/>
            <person name="Uramoto M."/>
            <person name="Nogawa T."/>
            <person name="Ueki M."/>
            <person name="Sakaki Y."/>
            <person name="Osada H."/>
        </authorList>
    </citation>
    <scope>NUCLEOTIDE SEQUENCE [LARGE SCALE GENOMIC DNA]</scope>
    <source>
        <strain evidence="4 5">SN-593</strain>
    </source>
</reference>
<dbReference type="SUPFAM" id="SSF55021">
    <property type="entry name" value="ACT-like"/>
    <property type="match status" value="1"/>
</dbReference>
<name>A0A7U3UMP8_9ACTN</name>
<evidence type="ECO:0008006" key="6">
    <source>
        <dbReference type="Google" id="ProtNLM"/>
    </source>
</evidence>
<dbReference type="InterPro" id="IPR016181">
    <property type="entry name" value="Acyl_CoA_acyltransferase"/>
</dbReference>
<dbReference type="InterPro" id="IPR045865">
    <property type="entry name" value="ACT-like_dom_sf"/>
</dbReference>
<feature type="domain" description="ACT" evidence="3">
    <location>
        <begin position="81"/>
        <end position="155"/>
    </location>
</feature>
<dbReference type="Pfam" id="PF01842">
    <property type="entry name" value="ACT"/>
    <property type="match status" value="1"/>
</dbReference>
<dbReference type="PROSITE" id="PS51671">
    <property type="entry name" value="ACT"/>
    <property type="match status" value="1"/>
</dbReference>
<proteinExistence type="predicted"/>
<dbReference type="CDD" id="cd02116">
    <property type="entry name" value="ACT"/>
    <property type="match status" value="1"/>
</dbReference>
<feature type="domain" description="N-acetyltransferase" evidence="2">
    <location>
        <begin position="293"/>
        <end position="457"/>
    </location>
</feature>
<feature type="compositionally biased region" description="Low complexity" evidence="1">
    <location>
        <begin position="59"/>
        <end position="76"/>
    </location>
</feature>
<dbReference type="InterPro" id="IPR000182">
    <property type="entry name" value="GNAT_dom"/>
</dbReference>
<dbReference type="KEGG" id="arev:RVR_223"/>